<comment type="caution">
    <text evidence="2">The sequence shown here is derived from an EMBL/GenBank/DDBJ whole genome shotgun (WGS) entry which is preliminary data.</text>
</comment>
<evidence type="ECO:0000259" key="1">
    <source>
        <dbReference type="PROSITE" id="PS50879"/>
    </source>
</evidence>
<dbReference type="Pfam" id="PF00075">
    <property type="entry name" value="RNase_H"/>
    <property type="match status" value="1"/>
</dbReference>
<dbReference type="InterPro" id="IPR002156">
    <property type="entry name" value="RNaseH_domain"/>
</dbReference>
<dbReference type="SUPFAM" id="SSF53098">
    <property type="entry name" value="Ribonuclease H-like"/>
    <property type="match status" value="1"/>
</dbReference>
<dbReference type="InterPro" id="IPR005135">
    <property type="entry name" value="Endo/exonuclease/phosphatase"/>
</dbReference>
<dbReference type="GO" id="GO:0003676">
    <property type="term" value="F:nucleic acid binding"/>
    <property type="evidence" value="ECO:0007669"/>
    <property type="project" value="InterPro"/>
</dbReference>
<evidence type="ECO:0000313" key="3">
    <source>
        <dbReference type="Proteomes" id="UP000475862"/>
    </source>
</evidence>
<dbReference type="PANTHER" id="PTHR33273:SF4">
    <property type="entry name" value="ENDONUCLEASE_EXONUCLEASE_PHOSPHATASE DOMAIN-CONTAINING PROTEIN"/>
    <property type="match status" value="1"/>
</dbReference>
<dbReference type="Gene3D" id="3.30.420.10">
    <property type="entry name" value="Ribonuclease H-like superfamily/Ribonuclease H"/>
    <property type="match status" value="1"/>
</dbReference>
<dbReference type="Gene3D" id="3.60.10.10">
    <property type="entry name" value="Endonuclease/exonuclease/phosphatase"/>
    <property type="match status" value="1"/>
</dbReference>
<dbReference type="Pfam" id="PF14529">
    <property type="entry name" value="Exo_endo_phos_2"/>
    <property type="match status" value="1"/>
</dbReference>
<proteinExistence type="predicted"/>
<dbReference type="CDD" id="cd09276">
    <property type="entry name" value="Rnase_HI_RT_non_LTR"/>
    <property type="match status" value="1"/>
</dbReference>
<dbReference type="InterPro" id="IPR036691">
    <property type="entry name" value="Endo/exonu/phosph_ase_sf"/>
</dbReference>
<feature type="domain" description="RNase H type-1" evidence="1">
    <location>
        <begin position="505"/>
        <end position="663"/>
    </location>
</feature>
<dbReference type="PANTHER" id="PTHR33273">
    <property type="entry name" value="DOMAIN-CONTAINING PROTEIN, PUTATIVE-RELATED"/>
    <property type="match status" value="1"/>
</dbReference>
<accession>A0A6G0TM12</accession>
<organism evidence="2 3">
    <name type="scientific">Aphis glycines</name>
    <name type="common">Soybean aphid</name>
    <dbReference type="NCBI Taxonomy" id="307491"/>
    <lineage>
        <taxon>Eukaryota</taxon>
        <taxon>Metazoa</taxon>
        <taxon>Ecdysozoa</taxon>
        <taxon>Arthropoda</taxon>
        <taxon>Hexapoda</taxon>
        <taxon>Insecta</taxon>
        <taxon>Pterygota</taxon>
        <taxon>Neoptera</taxon>
        <taxon>Paraneoptera</taxon>
        <taxon>Hemiptera</taxon>
        <taxon>Sternorrhyncha</taxon>
        <taxon>Aphidomorpha</taxon>
        <taxon>Aphidoidea</taxon>
        <taxon>Aphididae</taxon>
        <taxon>Aphidini</taxon>
        <taxon>Aphis</taxon>
        <taxon>Aphis</taxon>
    </lineage>
</organism>
<dbReference type="OrthoDB" id="6628177at2759"/>
<dbReference type="AlphaFoldDB" id="A0A6G0TM12"/>
<reference evidence="2 3" key="1">
    <citation type="submission" date="2019-08" db="EMBL/GenBank/DDBJ databases">
        <title>The genome of the soybean aphid Biotype 1, its phylome, world population structure and adaptation to the North American continent.</title>
        <authorList>
            <person name="Giordano R."/>
            <person name="Donthu R.K."/>
            <person name="Hernandez A.G."/>
            <person name="Wright C.L."/>
            <person name="Zimin A.V."/>
        </authorList>
    </citation>
    <scope>NUCLEOTIDE SEQUENCE [LARGE SCALE GENOMIC DNA]</scope>
    <source>
        <tissue evidence="2">Whole aphids</tissue>
    </source>
</reference>
<dbReference type="Proteomes" id="UP000475862">
    <property type="component" value="Unassembled WGS sequence"/>
</dbReference>
<dbReference type="InterPro" id="IPR036397">
    <property type="entry name" value="RNaseH_sf"/>
</dbReference>
<evidence type="ECO:0000313" key="2">
    <source>
        <dbReference type="EMBL" id="KAE9534168.1"/>
    </source>
</evidence>
<gene>
    <name evidence="2" type="ORF">AGLY_008675</name>
</gene>
<dbReference type="InterPro" id="IPR012337">
    <property type="entry name" value="RNaseH-like_sf"/>
</dbReference>
<dbReference type="GO" id="GO:0004523">
    <property type="term" value="F:RNA-DNA hybrid ribonuclease activity"/>
    <property type="evidence" value="ECO:0007669"/>
    <property type="project" value="InterPro"/>
</dbReference>
<sequence>MNQIIQWNINGLQKHYTDIHRAKFSIQPIAFCFQETNLRPNASFTIRGYIGYFKNRQTNLRASGGVADFVSTLIESTEISIQSNLEVIAISLHTKNPLCICNIYLPDSSNLLLNDLNNIIRQLPKPFLFLGDFNSRNPIWGSNYTDVRGKIVEKFLDNEQIILLNTGEHTRHNVANNSFSSIDLSITSSSLAPKTKWKVLTEYNCSDHWPISIELLDQSPQIPFPPKWNTKKPNWELFNDLISQSITENPIEIDSPINQTTINSLTNKFTHTILTAANKAIGKINHNTKKNLVPWWNHECNESIKRYKRCLNKFKKSNSPLDHIQLKKARAQSRYITKKRKTETWQKYTSSINTNTPSKEVWSKIKAIKGISYHRLPLVLQHNNISLSTPSDIAKAFAEVFQKNSSDSNYDPELATFKDTFEMYTTNEPELDPHPHLNFLNMPFSTSEIKGIQFNLTIDTALYLKNTQIPFHKSLRILGLIFDNKLNWTTHLKQLKVACKVKLNVIKTLANHTWGADKKSLLNIYKTLILSQINYGSPIYNTAKPRHLKTLDPIHHEEILVHNQTTIKHKLPTITNIFTAENYAILEAIKLANSLQTNNFLIISDSLSVLTALKNPWPRSEITQITQSELINTQKTFEFMWVPSHVGIKGNEMADEAASLASNIPHNSTIDKISSYDIFTSVKNKILLSWQHHWDSIPPNNKLKHIKCSVKQWSTPPDLNRRQNIAITRIRIGHTFLTHSFLISKDQPPICNTCQARITIRHIFEVCPIHESTRTLLNLPLNIKEALNEKHTLKTIEFITKDNLINKI</sequence>
<dbReference type="SUPFAM" id="SSF56219">
    <property type="entry name" value="DNase I-like"/>
    <property type="match status" value="1"/>
</dbReference>
<dbReference type="PROSITE" id="PS50879">
    <property type="entry name" value="RNASE_H_1"/>
    <property type="match status" value="1"/>
</dbReference>
<dbReference type="EMBL" id="VYZN01000029">
    <property type="protein sequence ID" value="KAE9534168.1"/>
    <property type="molecule type" value="Genomic_DNA"/>
</dbReference>
<name>A0A6G0TM12_APHGL</name>
<protein>
    <recommendedName>
        <fullName evidence="1">RNase H type-1 domain-containing protein</fullName>
    </recommendedName>
</protein>
<keyword evidence="3" id="KW-1185">Reference proteome</keyword>